<reference evidence="2 3" key="1">
    <citation type="journal article" date="2024" name="BMC Genomics">
        <title>De novo assembly and annotation of Popillia japonica's genome with initial clues to its potential as an invasive pest.</title>
        <authorList>
            <person name="Cucini C."/>
            <person name="Boschi S."/>
            <person name="Funari R."/>
            <person name="Cardaioli E."/>
            <person name="Iannotti N."/>
            <person name="Marturano G."/>
            <person name="Paoli F."/>
            <person name="Bruttini M."/>
            <person name="Carapelli A."/>
            <person name="Frati F."/>
            <person name="Nardi F."/>
        </authorList>
    </citation>
    <scope>NUCLEOTIDE SEQUENCE [LARGE SCALE GENOMIC DNA]</scope>
    <source>
        <strain evidence="2">DMR45628</strain>
    </source>
</reference>
<sequence length="206" mass="24274">MGSKRPLTEKELSKRPLTEKELEYHANLSDSEFDEIFGEAGDDRRIWRQNGPVTVCKWKDKRDVLTISNMHSVEMVEVSNRNGKVSMKPNIIRDYNKGMSGVDRSDQMLSYYTSLMLSYYTSLRKTIRWPKKSSKMKLIKFREEFVVALIGEEIQSVSKKNRLQDLHYLESLPPTGKKQRPTKPCRICTQGKKRRETRLQQRNVWR</sequence>
<dbReference type="InterPro" id="IPR029526">
    <property type="entry name" value="PGBD"/>
</dbReference>
<comment type="caution">
    <text evidence="2">The sequence shown here is derived from an EMBL/GenBank/DDBJ whole genome shotgun (WGS) entry which is preliminary data.</text>
</comment>
<evidence type="ECO:0000259" key="1">
    <source>
        <dbReference type="Pfam" id="PF13843"/>
    </source>
</evidence>
<gene>
    <name evidence="2" type="ORF">QE152_g29337</name>
</gene>
<evidence type="ECO:0000313" key="3">
    <source>
        <dbReference type="Proteomes" id="UP001458880"/>
    </source>
</evidence>
<proteinExistence type="predicted"/>
<protein>
    <submittedName>
        <fullName evidence="2">Transposase IS4</fullName>
    </submittedName>
</protein>
<organism evidence="2 3">
    <name type="scientific">Popillia japonica</name>
    <name type="common">Japanese beetle</name>
    <dbReference type="NCBI Taxonomy" id="7064"/>
    <lineage>
        <taxon>Eukaryota</taxon>
        <taxon>Metazoa</taxon>
        <taxon>Ecdysozoa</taxon>
        <taxon>Arthropoda</taxon>
        <taxon>Hexapoda</taxon>
        <taxon>Insecta</taxon>
        <taxon>Pterygota</taxon>
        <taxon>Neoptera</taxon>
        <taxon>Endopterygota</taxon>
        <taxon>Coleoptera</taxon>
        <taxon>Polyphaga</taxon>
        <taxon>Scarabaeiformia</taxon>
        <taxon>Scarabaeidae</taxon>
        <taxon>Rutelinae</taxon>
        <taxon>Popillia</taxon>
    </lineage>
</organism>
<name>A0AAW1JHX0_POPJA</name>
<feature type="domain" description="PiggyBac transposable element-derived protein" evidence="1">
    <location>
        <begin position="48"/>
        <end position="116"/>
    </location>
</feature>
<keyword evidence="3" id="KW-1185">Reference proteome</keyword>
<dbReference type="PANTHER" id="PTHR46599:SF3">
    <property type="entry name" value="PIGGYBAC TRANSPOSABLE ELEMENT-DERIVED PROTEIN 4"/>
    <property type="match status" value="1"/>
</dbReference>
<dbReference type="EMBL" id="JASPKY010000370">
    <property type="protein sequence ID" value="KAK9703402.1"/>
    <property type="molecule type" value="Genomic_DNA"/>
</dbReference>
<dbReference type="Proteomes" id="UP001458880">
    <property type="component" value="Unassembled WGS sequence"/>
</dbReference>
<dbReference type="PANTHER" id="PTHR46599">
    <property type="entry name" value="PIGGYBAC TRANSPOSABLE ELEMENT-DERIVED PROTEIN 4"/>
    <property type="match status" value="1"/>
</dbReference>
<evidence type="ECO:0000313" key="2">
    <source>
        <dbReference type="EMBL" id="KAK9703402.1"/>
    </source>
</evidence>
<dbReference type="AlphaFoldDB" id="A0AAW1JHX0"/>
<accession>A0AAW1JHX0</accession>
<dbReference type="Pfam" id="PF13843">
    <property type="entry name" value="DDE_Tnp_1_7"/>
    <property type="match status" value="1"/>
</dbReference>